<organism evidence="2 3">
    <name type="scientific">Longicatena caecimuris</name>
    <dbReference type="NCBI Taxonomy" id="1796635"/>
    <lineage>
        <taxon>Bacteria</taxon>
        <taxon>Bacillati</taxon>
        <taxon>Bacillota</taxon>
        <taxon>Erysipelotrichia</taxon>
        <taxon>Erysipelotrichales</taxon>
        <taxon>Erysipelotrichaceae</taxon>
        <taxon>Longicatena</taxon>
    </lineage>
</organism>
<reference evidence="2 3" key="1">
    <citation type="submission" date="2019-03" db="EMBL/GenBank/DDBJ databases">
        <title>Genomic Encyclopedia of Type Strains, Phase IV (KMG-IV): sequencing the most valuable type-strain genomes for metagenomic binning, comparative biology and taxonomic classification.</title>
        <authorList>
            <person name="Goeker M."/>
        </authorList>
    </citation>
    <scope>NUCLEOTIDE SEQUENCE [LARGE SCALE GENOMIC DNA]</scope>
    <source>
        <strain evidence="2 3">DSM 29481</strain>
    </source>
</reference>
<feature type="transmembrane region" description="Helical" evidence="1">
    <location>
        <begin position="48"/>
        <end position="65"/>
    </location>
</feature>
<comment type="caution">
    <text evidence="2">The sequence shown here is derived from an EMBL/GenBank/DDBJ whole genome shotgun (WGS) entry which is preliminary data.</text>
</comment>
<feature type="transmembrane region" description="Helical" evidence="1">
    <location>
        <begin position="141"/>
        <end position="164"/>
    </location>
</feature>
<feature type="transmembrane region" description="Helical" evidence="1">
    <location>
        <begin position="111"/>
        <end position="135"/>
    </location>
</feature>
<accession>A0A4R3TGA6</accession>
<evidence type="ECO:0000313" key="3">
    <source>
        <dbReference type="Proteomes" id="UP000295773"/>
    </source>
</evidence>
<dbReference type="AlphaFoldDB" id="A0A4R3TGA6"/>
<name>A0A4R3TGA6_9FIRM</name>
<dbReference type="EMBL" id="SMBP01000008">
    <property type="protein sequence ID" value="TCU60187.1"/>
    <property type="molecule type" value="Genomic_DNA"/>
</dbReference>
<protein>
    <submittedName>
        <fullName evidence="2">Uncharacterized protein</fullName>
    </submittedName>
</protein>
<keyword evidence="1" id="KW-0812">Transmembrane</keyword>
<keyword evidence="3" id="KW-1185">Reference proteome</keyword>
<evidence type="ECO:0000256" key="1">
    <source>
        <dbReference type="SAM" id="Phobius"/>
    </source>
</evidence>
<feature type="transmembrane region" description="Helical" evidence="1">
    <location>
        <begin position="176"/>
        <end position="196"/>
    </location>
</feature>
<dbReference type="RefSeq" id="WP_132224562.1">
    <property type="nucleotide sequence ID" value="NZ_JANKBG010000008.1"/>
</dbReference>
<dbReference type="Proteomes" id="UP000295773">
    <property type="component" value="Unassembled WGS sequence"/>
</dbReference>
<feature type="transmembrane region" description="Helical" evidence="1">
    <location>
        <begin position="71"/>
        <end position="90"/>
    </location>
</feature>
<sequence length="232" mass="27036">MKTDKPHISQDALYDTLAACRNEWQNQQMKTPYKNELLLRFMHMELKSYIRMSFLGLCICLAGSIMFSNTIFVVCGYMFLMGSCFLFELYRRKYYQTQEIMAPVYLNDGRVLLFKMAGIAVWEIVEFIILCLVLYVMDKLALAEVLLYGFLPIFILQSLLIVFMTKLNTLYKAGSAYVLSFGIYVILIQSLDVLLFVNAIQLLVAAVVSIILYYLMLLVNYRMKTRRTILWN</sequence>
<feature type="transmembrane region" description="Helical" evidence="1">
    <location>
        <begin position="202"/>
        <end position="221"/>
    </location>
</feature>
<evidence type="ECO:0000313" key="2">
    <source>
        <dbReference type="EMBL" id="TCU60187.1"/>
    </source>
</evidence>
<keyword evidence="1" id="KW-1133">Transmembrane helix</keyword>
<gene>
    <name evidence="2" type="ORF">EDD61_10846</name>
</gene>
<keyword evidence="1" id="KW-0472">Membrane</keyword>
<proteinExistence type="predicted"/>